<feature type="compositionally biased region" description="Basic and acidic residues" evidence="5">
    <location>
        <begin position="154"/>
        <end position="168"/>
    </location>
</feature>
<dbReference type="GO" id="GO:0005634">
    <property type="term" value="C:nucleus"/>
    <property type="evidence" value="ECO:0007669"/>
    <property type="project" value="UniProtKB-SubCell"/>
</dbReference>
<evidence type="ECO:0000313" key="6">
    <source>
        <dbReference type="EMBL" id="OEJ81320.1"/>
    </source>
</evidence>
<reference evidence="7" key="1">
    <citation type="journal article" date="2016" name="Genome Announc.">
        <title>Genome sequences of three species of Hanseniaspora isolated from spontaneous wine fermentations.</title>
        <authorList>
            <person name="Sternes P.R."/>
            <person name="Lee D."/>
            <person name="Kutyna D.R."/>
            <person name="Borneman A.R."/>
        </authorList>
    </citation>
    <scope>NUCLEOTIDE SEQUENCE [LARGE SCALE GENOMIC DNA]</scope>
    <source>
        <strain evidence="7">AWRI3578</strain>
    </source>
</reference>
<keyword evidence="3" id="KW-0804">Transcription</keyword>
<evidence type="ECO:0000256" key="5">
    <source>
        <dbReference type="SAM" id="MobiDB-lite"/>
    </source>
</evidence>
<keyword evidence="2" id="KW-0805">Transcription regulation</keyword>
<dbReference type="Pfam" id="PF02269">
    <property type="entry name" value="TFIID-18kDa"/>
    <property type="match status" value="2"/>
</dbReference>
<keyword evidence="7" id="KW-1185">Reference proteome</keyword>
<sequence>MSNIYFDVPQQDPVYKYRTEIQQMMFVSGEIQNTSILLTNMIEDMVKQEVIKILSEGLKLAINRKNYSFGQMTSSVYENYVPNVNSASLTQSGFTGSNINLPPMILPEDIIFLMRHDRSQVSRLRTYLLWKDLRKNNKDKDKELTIQNDNDAGGNKDDKKDNSKEQGMKRTDINLPWELLFMFTEQPLNDDDQDDKMDDLDREEILKSQKKLKQADERTLKMTQKEYVHWSECRQASFTFRKAKRFKEWCGFSNIQEQMGYNPNGAGGGKLSDDVVDILGFITFDMVCNITELGIKLMKQEEHYLKSQIESSDRGLFGKGSALIELDLRPRHIIGALRELRKTRFGKSSIRNFSQGRKRHKKMAI</sequence>
<feature type="region of interest" description="Disordered" evidence="5">
    <location>
        <begin position="141"/>
        <end position="168"/>
    </location>
</feature>
<dbReference type="PANTHER" id="PTHR11380:SF16">
    <property type="entry name" value="TRANSCRIPTION INITIATION PROTEIN SPT3 HOMOLOG"/>
    <property type="match status" value="1"/>
</dbReference>
<dbReference type="GO" id="GO:0000124">
    <property type="term" value="C:SAGA complex"/>
    <property type="evidence" value="ECO:0007669"/>
    <property type="project" value="TreeGrafter"/>
</dbReference>
<organism evidence="6 7">
    <name type="scientific">Hanseniaspora opuntiae</name>
    <dbReference type="NCBI Taxonomy" id="211096"/>
    <lineage>
        <taxon>Eukaryota</taxon>
        <taxon>Fungi</taxon>
        <taxon>Dikarya</taxon>
        <taxon>Ascomycota</taxon>
        <taxon>Saccharomycotina</taxon>
        <taxon>Saccharomycetes</taxon>
        <taxon>Saccharomycodales</taxon>
        <taxon>Saccharomycodaceae</taxon>
        <taxon>Hanseniaspora</taxon>
    </lineage>
</organism>
<dbReference type="Proteomes" id="UP000095605">
    <property type="component" value="Unassembled WGS sequence"/>
</dbReference>
<dbReference type="GO" id="GO:0003712">
    <property type="term" value="F:transcription coregulator activity"/>
    <property type="evidence" value="ECO:0007669"/>
    <property type="project" value="TreeGrafter"/>
</dbReference>
<dbReference type="GO" id="GO:0006366">
    <property type="term" value="P:transcription by RNA polymerase II"/>
    <property type="evidence" value="ECO:0007669"/>
    <property type="project" value="InterPro"/>
</dbReference>
<comment type="subcellular location">
    <subcellularLocation>
        <location evidence="1">Nucleus</location>
    </subcellularLocation>
</comment>
<protein>
    <submittedName>
        <fullName evidence="6">Protein SPT3</fullName>
    </submittedName>
</protein>
<name>A0A1E5R361_9ASCO</name>
<dbReference type="AlphaFoldDB" id="A0A1E5R361"/>
<evidence type="ECO:0000256" key="4">
    <source>
        <dbReference type="ARBA" id="ARBA00023242"/>
    </source>
</evidence>
<dbReference type="PANTHER" id="PTHR11380">
    <property type="entry name" value="TRANSCRIPTION INITIATION FACTOR TFIID/SUPT3-RELATED"/>
    <property type="match status" value="1"/>
</dbReference>
<evidence type="ECO:0000256" key="2">
    <source>
        <dbReference type="ARBA" id="ARBA00023015"/>
    </source>
</evidence>
<comment type="caution">
    <text evidence="6">The sequence shown here is derived from an EMBL/GenBank/DDBJ whole genome shotgun (WGS) entry which is preliminary data.</text>
</comment>
<dbReference type="InterPro" id="IPR003195">
    <property type="entry name" value="TFIID_TAF13"/>
</dbReference>
<proteinExistence type="predicted"/>
<accession>A0A1E5R361</accession>
<evidence type="ECO:0000256" key="1">
    <source>
        <dbReference type="ARBA" id="ARBA00004123"/>
    </source>
</evidence>
<gene>
    <name evidence="6" type="ORF">AWRI3578_g3954</name>
</gene>
<dbReference type="OrthoDB" id="66982at2759"/>
<evidence type="ECO:0000256" key="3">
    <source>
        <dbReference type="ARBA" id="ARBA00023163"/>
    </source>
</evidence>
<evidence type="ECO:0000313" key="7">
    <source>
        <dbReference type="Proteomes" id="UP000095605"/>
    </source>
</evidence>
<keyword evidence="4" id="KW-0539">Nucleus</keyword>
<dbReference type="EMBL" id="LPNL01000009">
    <property type="protein sequence ID" value="OEJ81320.1"/>
    <property type="molecule type" value="Genomic_DNA"/>
</dbReference>